<dbReference type="GO" id="GO:0016787">
    <property type="term" value="F:hydrolase activity"/>
    <property type="evidence" value="ECO:0007669"/>
    <property type="project" value="InterPro"/>
</dbReference>
<dbReference type="AlphaFoldDB" id="A0A7M2WX21"/>
<proteinExistence type="predicted"/>
<protein>
    <submittedName>
        <fullName evidence="3">DUF1080 domain-containing protein</fullName>
    </submittedName>
</protein>
<keyword evidence="1" id="KW-0732">Signal</keyword>
<dbReference type="EMBL" id="CP063458">
    <property type="protein sequence ID" value="QOV90045.1"/>
    <property type="molecule type" value="Genomic_DNA"/>
</dbReference>
<dbReference type="KEGG" id="hbs:IPV69_01330"/>
<dbReference type="RefSeq" id="WP_206293114.1">
    <property type="nucleotide sequence ID" value="NZ_CP063458.1"/>
</dbReference>
<accession>A0A7M2WX21</accession>
<name>A0A7M2WX21_9BACT</name>
<sequence length="246" mass="27548">MRKTIQTTFALMLTAGLAVAFARAAEPVAKTESKAAPNTLTDQEKKDGWQLLFDGKTTTGWRRLGFDSVPEGPWIVKDGALVHQSGKGGGNDIIYDKQFENFELAWEWIVPKKNGNSGIKYRVLETKGKNGAFGPEYQMMNDPGVTDKHSTASLYDMLPPVNARLAPEGQWNQSRVVIRGNKGEHWLNGQKTVEFEFWNEPFNEALAKSKFKGKEWGKQAKGYIALTDHGDEAMFRSIKIRELPAK</sequence>
<dbReference type="Gene3D" id="2.60.120.560">
    <property type="entry name" value="Exo-inulinase, domain 1"/>
    <property type="match status" value="1"/>
</dbReference>
<evidence type="ECO:0000256" key="1">
    <source>
        <dbReference type="SAM" id="SignalP"/>
    </source>
</evidence>
<dbReference type="Proteomes" id="UP000593765">
    <property type="component" value="Chromosome"/>
</dbReference>
<reference evidence="3 4" key="1">
    <citation type="submission" date="2020-10" db="EMBL/GenBank/DDBJ databases">
        <title>Wide distribution of Phycisphaera-like planctomycetes from WD2101 soil group in peatlands and genome analysis of the first cultivated representative.</title>
        <authorList>
            <person name="Dedysh S.N."/>
            <person name="Beletsky A.V."/>
            <person name="Ivanova A."/>
            <person name="Kulichevskaya I.S."/>
            <person name="Suzina N.E."/>
            <person name="Philippov D.A."/>
            <person name="Rakitin A.L."/>
            <person name="Mardanov A.V."/>
            <person name="Ravin N.V."/>
        </authorList>
    </citation>
    <scope>NUCLEOTIDE SEQUENCE [LARGE SCALE GENOMIC DNA]</scope>
    <source>
        <strain evidence="3 4">M1803</strain>
    </source>
</reference>
<keyword evidence="4" id="KW-1185">Reference proteome</keyword>
<feature type="chain" id="PRO_5034997928" evidence="1">
    <location>
        <begin position="25"/>
        <end position="246"/>
    </location>
</feature>
<organism evidence="3 4">
    <name type="scientific">Humisphaera borealis</name>
    <dbReference type="NCBI Taxonomy" id="2807512"/>
    <lineage>
        <taxon>Bacteria</taxon>
        <taxon>Pseudomonadati</taxon>
        <taxon>Planctomycetota</taxon>
        <taxon>Phycisphaerae</taxon>
        <taxon>Tepidisphaerales</taxon>
        <taxon>Tepidisphaeraceae</taxon>
        <taxon>Humisphaera</taxon>
    </lineage>
</organism>
<gene>
    <name evidence="3" type="ORF">IPV69_01330</name>
</gene>
<dbReference type="Pfam" id="PF06439">
    <property type="entry name" value="3keto-disac_hyd"/>
    <property type="match status" value="1"/>
</dbReference>
<evidence type="ECO:0000259" key="2">
    <source>
        <dbReference type="Pfam" id="PF06439"/>
    </source>
</evidence>
<evidence type="ECO:0000313" key="3">
    <source>
        <dbReference type="EMBL" id="QOV90045.1"/>
    </source>
</evidence>
<evidence type="ECO:0000313" key="4">
    <source>
        <dbReference type="Proteomes" id="UP000593765"/>
    </source>
</evidence>
<dbReference type="InterPro" id="IPR010496">
    <property type="entry name" value="AL/BT2_dom"/>
</dbReference>
<feature type="signal peptide" evidence="1">
    <location>
        <begin position="1"/>
        <end position="24"/>
    </location>
</feature>
<feature type="domain" description="3-keto-alpha-glucoside-1,2-lyase/3-keto-2-hydroxy-glucal hydratase" evidence="2">
    <location>
        <begin position="48"/>
        <end position="241"/>
    </location>
</feature>